<dbReference type="InterPro" id="IPR036508">
    <property type="entry name" value="Chitin-bd_dom_sf"/>
</dbReference>
<evidence type="ECO:0000259" key="8">
    <source>
        <dbReference type="PROSITE" id="PS50940"/>
    </source>
</evidence>
<feature type="domain" description="EGF-like" evidence="7">
    <location>
        <begin position="127"/>
        <end position="162"/>
    </location>
</feature>
<dbReference type="SUPFAM" id="SSF57196">
    <property type="entry name" value="EGF/Laminin"/>
    <property type="match status" value="9"/>
</dbReference>
<dbReference type="InterPro" id="IPR000742">
    <property type="entry name" value="EGF"/>
</dbReference>
<feature type="disulfide bond" evidence="5">
    <location>
        <begin position="131"/>
        <end position="141"/>
    </location>
</feature>
<dbReference type="FunFam" id="2.10.25.10:FF:000061">
    <property type="entry name" value="Delta-like protein"/>
    <property type="match status" value="1"/>
</dbReference>
<feature type="disulfide bond" evidence="5">
    <location>
        <begin position="197"/>
        <end position="206"/>
    </location>
</feature>
<evidence type="ECO:0000256" key="6">
    <source>
        <dbReference type="SAM" id="SignalP"/>
    </source>
</evidence>
<dbReference type="Pfam" id="PF12661">
    <property type="entry name" value="hEGF"/>
    <property type="match status" value="1"/>
</dbReference>
<dbReference type="PROSITE" id="PS01186">
    <property type="entry name" value="EGF_2"/>
    <property type="match status" value="4"/>
</dbReference>
<feature type="disulfide bond" evidence="5">
    <location>
        <begin position="152"/>
        <end position="161"/>
    </location>
</feature>
<keyword evidence="2 6" id="KW-0732">Signal</keyword>
<feature type="domain" description="EGF-like" evidence="7">
    <location>
        <begin position="171"/>
        <end position="207"/>
    </location>
</feature>
<dbReference type="GO" id="GO:0005509">
    <property type="term" value="F:calcium ion binding"/>
    <property type="evidence" value="ECO:0007669"/>
    <property type="project" value="InterPro"/>
</dbReference>
<dbReference type="SMART" id="SM00494">
    <property type="entry name" value="ChtBD2"/>
    <property type="match status" value="1"/>
</dbReference>
<feature type="domain" description="EGF-like" evidence="7">
    <location>
        <begin position="474"/>
        <end position="510"/>
    </location>
</feature>
<dbReference type="Gene3D" id="2.10.25.10">
    <property type="entry name" value="Laminin"/>
    <property type="match status" value="9"/>
</dbReference>
<keyword evidence="1 5" id="KW-0245">EGF-like domain</keyword>
<dbReference type="GO" id="GO:0008061">
    <property type="term" value="F:chitin binding"/>
    <property type="evidence" value="ECO:0007669"/>
    <property type="project" value="InterPro"/>
</dbReference>
<feature type="domain" description="EGF-like" evidence="7">
    <location>
        <begin position="390"/>
        <end position="426"/>
    </location>
</feature>
<dbReference type="FunFam" id="2.10.25.10:FF:000095">
    <property type="entry name" value="Notch, isoform B"/>
    <property type="match status" value="1"/>
</dbReference>
<dbReference type="EMBL" id="CAJNOJ010000026">
    <property type="protein sequence ID" value="CAF0870278.1"/>
    <property type="molecule type" value="Genomic_DNA"/>
</dbReference>
<feature type="domain" description="Chitin-binding type-2" evidence="8">
    <location>
        <begin position="25"/>
        <end position="78"/>
    </location>
</feature>
<feature type="disulfide bond" evidence="5">
    <location>
        <begin position="317"/>
        <end position="326"/>
    </location>
</feature>
<evidence type="ECO:0000313" key="10">
    <source>
        <dbReference type="EMBL" id="CAF1156505.1"/>
    </source>
</evidence>
<dbReference type="Pfam" id="PF00008">
    <property type="entry name" value="EGF"/>
    <property type="match status" value="6"/>
</dbReference>
<dbReference type="SMART" id="SM00179">
    <property type="entry name" value="EGF_CA"/>
    <property type="match status" value="6"/>
</dbReference>
<dbReference type="PROSITE" id="PS50026">
    <property type="entry name" value="EGF_3"/>
    <property type="match status" value="9"/>
</dbReference>
<evidence type="ECO:0000313" key="12">
    <source>
        <dbReference type="Proteomes" id="UP000663852"/>
    </source>
</evidence>
<dbReference type="CDD" id="cd00054">
    <property type="entry name" value="EGF_CA"/>
    <property type="match status" value="4"/>
</dbReference>
<keyword evidence="11" id="KW-1185">Reference proteome</keyword>
<dbReference type="GO" id="GO:0005112">
    <property type="term" value="F:Notch binding"/>
    <property type="evidence" value="ECO:0007669"/>
    <property type="project" value="TreeGrafter"/>
</dbReference>
<dbReference type="PANTHER" id="PTHR12916">
    <property type="entry name" value="CYTOCHROME C OXIDASE POLYPEPTIDE VIC-2"/>
    <property type="match status" value="1"/>
</dbReference>
<evidence type="ECO:0000313" key="11">
    <source>
        <dbReference type="Proteomes" id="UP000663828"/>
    </source>
</evidence>
<feature type="disulfide bond" evidence="5">
    <location>
        <begin position="500"/>
        <end position="509"/>
    </location>
</feature>
<evidence type="ECO:0000256" key="3">
    <source>
        <dbReference type="ARBA" id="ARBA00022737"/>
    </source>
</evidence>
<feature type="domain" description="EGF-like" evidence="7">
    <location>
        <begin position="212"/>
        <end position="246"/>
    </location>
</feature>
<dbReference type="EMBL" id="CAJNOR010001517">
    <property type="protein sequence ID" value="CAF1156505.1"/>
    <property type="molecule type" value="Genomic_DNA"/>
</dbReference>
<name>A0A813XHL4_ADIRI</name>
<feature type="domain" description="EGF-like" evidence="7">
    <location>
        <begin position="249"/>
        <end position="285"/>
    </location>
</feature>
<feature type="disulfide bond" evidence="5">
    <location>
        <begin position="275"/>
        <end position="284"/>
    </location>
</feature>
<evidence type="ECO:0000256" key="5">
    <source>
        <dbReference type="PROSITE-ProRule" id="PRU00076"/>
    </source>
</evidence>
<dbReference type="InterPro" id="IPR002557">
    <property type="entry name" value="Chitin-bd_dom"/>
</dbReference>
<evidence type="ECO:0000313" key="9">
    <source>
        <dbReference type="EMBL" id="CAF0870278.1"/>
    </source>
</evidence>
<dbReference type="AlphaFoldDB" id="A0A813XHL4"/>
<accession>A0A813XHL4</accession>
<feature type="chain" id="PRO_5036409601" evidence="6">
    <location>
        <begin position="20"/>
        <end position="543"/>
    </location>
</feature>
<feature type="domain" description="EGF-like" evidence="7">
    <location>
        <begin position="328"/>
        <end position="364"/>
    </location>
</feature>
<feature type="disulfide bond" evidence="5">
    <location>
        <begin position="354"/>
        <end position="363"/>
    </location>
</feature>
<evidence type="ECO:0000256" key="2">
    <source>
        <dbReference type="ARBA" id="ARBA00022729"/>
    </source>
</evidence>
<dbReference type="GO" id="GO:0007219">
    <property type="term" value="P:Notch signaling pathway"/>
    <property type="evidence" value="ECO:0007669"/>
    <property type="project" value="TreeGrafter"/>
</dbReference>
<dbReference type="GO" id="GO:0005576">
    <property type="term" value="C:extracellular region"/>
    <property type="evidence" value="ECO:0007669"/>
    <property type="project" value="InterPro"/>
</dbReference>
<dbReference type="OrthoDB" id="430340at2759"/>
<dbReference type="PANTHER" id="PTHR12916:SF4">
    <property type="entry name" value="UNINFLATABLE, ISOFORM C"/>
    <property type="match status" value="1"/>
</dbReference>
<dbReference type="Proteomes" id="UP000663852">
    <property type="component" value="Unassembled WGS sequence"/>
</dbReference>
<dbReference type="PROSITE" id="PS50940">
    <property type="entry name" value="CHIT_BIND_II"/>
    <property type="match status" value="1"/>
</dbReference>
<dbReference type="InterPro" id="IPR001881">
    <property type="entry name" value="EGF-like_Ca-bd_dom"/>
</dbReference>
<feature type="domain" description="EGF-like" evidence="7">
    <location>
        <begin position="434"/>
        <end position="470"/>
    </location>
</feature>
<keyword evidence="4 5" id="KW-1015">Disulfide bond</keyword>
<evidence type="ECO:0000259" key="7">
    <source>
        <dbReference type="PROSITE" id="PS50026"/>
    </source>
</evidence>
<feature type="domain" description="EGF-like" evidence="7">
    <location>
        <begin position="290"/>
        <end position="327"/>
    </location>
</feature>
<comment type="caution">
    <text evidence="5">Lacks conserved residue(s) required for the propagation of feature annotation.</text>
</comment>
<evidence type="ECO:0000256" key="1">
    <source>
        <dbReference type="ARBA" id="ARBA00022536"/>
    </source>
</evidence>
<gene>
    <name evidence="9" type="ORF">EDS130_LOCUS8257</name>
    <name evidence="10" type="ORF">XAT740_LOCUS21242</name>
</gene>
<feature type="signal peptide" evidence="6">
    <location>
        <begin position="1"/>
        <end position="19"/>
    </location>
</feature>
<proteinExistence type="predicted"/>
<comment type="caution">
    <text evidence="9">The sequence shown here is derived from an EMBL/GenBank/DDBJ whole genome shotgun (WGS) entry which is preliminary data.</text>
</comment>
<feature type="disulfide bond" evidence="5">
    <location>
        <begin position="416"/>
        <end position="425"/>
    </location>
</feature>
<sequence>MNRLFLVLVACLVIHGITADIKSKRQQCRDMAGDRSNCQRFVRCFNNLRVLFTCAAGTAYVPELKECVDKEKVKNCDDSKDRIDITITTNATNTDEEYPTIEADANALDLSQQKGVSKRNAATSIPKQFGCQSYCQNQGVCVLVAQSVTCRCPTGYTGLQCQVTPIVLVAPPNQCQPSPCQNGGTCYLRQGTFGCSCPIGFSGVCCEINLAATNPCYTNPCVNGGTCQVAGPNLFRCVCPTGFNGIRCELRVCDPNPCLYGGICLVIGNSFQCQCPPQYTGPTCAILIPPPNPCASQPCLNGGTCTPTSPTTFVCSCTPSFYGPCCETRNYCIPNPCYNGGSCVATTTGYLCQCSWPYTGSNCETLITTPAPRPVCACIICPCPTPVVTVVNPCLPNPCQNNGGCAVVQSVARCYCPTTFTGYYCQFARKRAISNAACANVTCENGGECYVNEQGPQCTCPKPYYGDRCEMINRPRTCNPSPCGKNGRCISTKDGYKCVCKNGITGVLCEQKLMPENYRWCPKDCQAGTTCVFEGNTPKCRAV</sequence>
<dbReference type="SUPFAM" id="SSF57625">
    <property type="entry name" value="Invertebrate chitin-binding proteins"/>
    <property type="match status" value="1"/>
</dbReference>
<feature type="disulfide bond" evidence="5">
    <location>
        <begin position="460"/>
        <end position="469"/>
    </location>
</feature>
<reference evidence="9" key="1">
    <citation type="submission" date="2021-02" db="EMBL/GenBank/DDBJ databases">
        <authorList>
            <person name="Nowell W R."/>
        </authorList>
    </citation>
    <scope>NUCLEOTIDE SEQUENCE</scope>
</reference>
<dbReference type="InterPro" id="IPR013032">
    <property type="entry name" value="EGF-like_CS"/>
</dbReference>
<dbReference type="SMART" id="SM00181">
    <property type="entry name" value="EGF"/>
    <property type="match status" value="9"/>
</dbReference>
<dbReference type="Proteomes" id="UP000663828">
    <property type="component" value="Unassembled WGS sequence"/>
</dbReference>
<dbReference type="PROSITE" id="PS00022">
    <property type="entry name" value="EGF_1"/>
    <property type="match status" value="8"/>
</dbReference>
<evidence type="ECO:0000256" key="4">
    <source>
        <dbReference type="ARBA" id="ARBA00023157"/>
    </source>
</evidence>
<organism evidence="9 12">
    <name type="scientific">Adineta ricciae</name>
    <name type="common">Rotifer</name>
    <dbReference type="NCBI Taxonomy" id="249248"/>
    <lineage>
        <taxon>Eukaryota</taxon>
        <taxon>Metazoa</taxon>
        <taxon>Spiralia</taxon>
        <taxon>Gnathifera</taxon>
        <taxon>Rotifera</taxon>
        <taxon>Eurotatoria</taxon>
        <taxon>Bdelloidea</taxon>
        <taxon>Adinetida</taxon>
        <taxon>Adinetidae</taxon>
        <taxon>Adineta</taxon>
    </lineage>
</organism>
<protein>
    <submittedName>
        <fullName evidence="9">Uncharacterized protein</fullName>
    </submittedName>
</protein>
<keyword evidence="3" id="KW-0677">Repeat</keyword>